<gene>
    <name evidence="5" type="ORF">XBFM1_1410001</name>
</gene>
<organism evidence="5 6">
    <name type="scientific">Xenorhabdus bovienii str. feltiae Moldova</name>
    <dbReference type="NCBI Taxonomy" id="1398200"/>
    <lineage>
        <taxon>Bacteria</taxon>
        <taxon>Pseudomonadati</taxon>
        <taxon>Pseudomonadota</taxon>
        <taxon>Gammaproteobacteria</taxon>
        <taxon>Enterobacterales</taxon>
        <taxon>Morganellaceae</taxon>
        <taxon>Xenorhabdus</taxon>
    </lineage>
</organism>
<dbReference type="Proteomes" id="UP000028487">
    <property type="component" value="Unassembled WGS sequence"/>
</dbReference>
<sequence length="223" mass="25491">MSGIGGEMEQKYSLILADPPWQYNNAASNGAASNHYTTTDFYSLTRLPIEQIAAKNSVLAMWYTGNFTLEATKLAEAWGFTVKTMKLFTWVKLNKLAMDRIDRAIQEERLLDSWDFIDLLNTETRMNGGNYTRSNTEDVLIAIRGNGLPRQNASVKQVVYSCLGEHSQKPREVHHRLEQLYGDVPRIELFARYPMAGWDTWGDQSPTNNIEFINGVKYEKNKI</sequence>
<evidence type="ECO:0000256" key="2">
    <source>
        <dbReference type="ARBA" id="ARBA00022679"/>
    </source>
</evidence>
<dbReference type="InterPro" id="IPR002052">
    <property type="entry name" value="DNA_methylase_N6_adenine_CS"/>
</dbReference>
<evidence type="ECO:0000256" key="1">
    <source>
        <dbReference type="ARBA" id="ARBA00022603"/>
    </source>
</evidence>
<dbReference type="PROSITE" id="PS00092">
    <property type="entry name" value="N6_MTASE"/>
    <property type="match status" value="1"/>
</dbReference>
<accession>A0A077NP99</accession>
<comment type="similarity">
    <text evidence="4">Belongs to the MT-A70-like family.</text>
</comment>
<dbReference type="PANTHER" id="PTHR12829:SF7">
    <property type="entry name" value="N6-ADENOSINE-METHYLTRANSFERASE CATALYTIC SUBUNIT"/>
    <property type="match status" value="1"/>
</dbReference>
<dbReference type="InterPro" id="IPR007757">
    <property type="entry name" value="MT-A70-like"/>
</dbReference>
<name>A0A077NP99_XENBV</name>
<evidence type="ECO:0000313" key="6">
    <source>
        <dbReference type="Proteomes" id="UP000028487"/>
    </source>
</evidence>
<dbReference type="GO" id="GO:0008173">
    <property type="term" value="F:RNA methyltransferase activity"/>
    <property type="evidence" value="ECO:0007669"/>
    <property type="project" value="UniProtKB-ARBA"/>
</dbReference>
<evidence type="ECO:0000256" key="4">
    <source>
        <dbReference type="PROSITE-ProRule" id="PRU00489"/>
    </source>
</evidence>
<dbReference type="GO" id="GO:0032259">
    <property type="term" value="P:methylation"/>
    <property type="evidence" value="ECO:0007669"/>
    <property type="project" value="UniProtKB-KW"/>
</dbReference>
<dbReference type="EMBL" id="CBSV010000048">
    <property type="protein sequence ID" value="CDH00193.1"/>
    <property type="molecule type" value="Genomic_DNA"/>
</dbReference>
<dbReference type="PANTHER" id="PTHR12829">
    <property type="entry name" value="N6-ADENOSINE-METHYLTRANSFERASE"/>
    <property type="match status" value="1"/>
</dbReference>
<dbReference type="GO" id="GO:0003676">
    <property type="term" value="F:nucleic acid binding"/>
    <property type="evidence" value="ECO:0007669"/>
    <property type="project" value="InterPro"/>
</dbReference>
<reference evidence="5" key="1">
    <citation type="submission" date="2013-07" db="EMBL/GenBank/DDBJ databases">
        <title>Sub-species coevolution in mutualistic symbiosis.</title>
        <authorList>
            <person name="Murfin K."/>
            <person name="Klassen J."/>
            <person name="Lee M."/>
            <person name="Forst S."/>
            <person name="Stock P."/>
            <person name="Goodrich-Blair H."/>
        </authorList>
    </citation>
    <scope>NUCLEOTIDE SEQUENCE [LARGE SCALE GENOMIC DNA]</scope>
    <source>
        <strain evidence="5">Feltiae Moldova</strain>
    </source>
</reference>
<dbReference type="PROSITE" id="PS51143">
    <property type="entry name" value="MT_A70"/>
    <property type="match status" value="1"/>
</dbReference>
<dbReference type="HOGENOM" id="CLU_018702_0_0_6"/>
<keyword evidence="2" id="KW-0808">Transferase</keyword>
<protein>
    <recommendedName>
        <fullName evidence="7">DNA methyltransferase</fullName>
    </recommendedName>
</protein>
<keyword evidence="3" id="KW-0949">S-adenosyl-L-methionine</keyword>
<dbReference type="GO" id="GO:0008757">
    <property type="term" value="F:S-adenosylmethionine-dependent methyltransferase activity"/>
    <property type="evidence" value="ECO:0007669"/>
    <property type="project" value="UniProtKB-ARBA"/>
</dbReference>
<evidence type="ECO:0000256" key="3">
    <source>
        <dbReference type="ARBA" id="ARBA00022691"/>
    </source>
</evidence>
<keyword evidence="1" id="KW-0489">Methyltransferase</keyword>
<comment type="caution">
    <text evidence="5">The sequence shown here is derived from an EMBL/GenBank/DDBJ whole genome shotgun (WGS) entry which is preliminary data.</text>
</comment>
<dbReference type="Pfam" id="PF05063">
    <property type="entry name" value="MT-A70"/>
    <property type="match status" value="2"/>
</dbReference>
<evidence type="ECO:0008006" key="7">
    <source>
        <dbReference type="Google" id="ProtNLM"/>
    </source>
</evidence>
<evidence type="ECO:0000313" key="5">
    <source>
        <dbReference type="EMBL" id="CDH00193.1"/>
    </source>
</evidence>
<dbReference type="AlphaFoldDB" id="A0A077NP99"/>
<dbReference type="RefSeq" id="WP_230581059.1">
    <property type="nucleotide sequence ID" value="NZ_CAWLWD010000124.1"/>
</dbReference>
<proteinExistence type="inferred from homology"/>